<keyword evidence="2" id="KW-1185">Reference proteome</keyword>
<evidence type="ECO:0000313" key="1">
    <source>
        <dbReference type="EnsemblMetazoa" id="GPPI023147-PA"/>
    </source>
</evidence>
<reference evidence="1" key="2">
    <citation type="submission" date="2020-05" db="UniProtKB">
        <authorList>
            <consortium name="EnsemblMetazoa"/>
        </authorList>
    </citation>
    <scope>IDENTIFICATION</scope>
    <source>
        <strain evidence="1">IAEA</strain>
    </source>
</reference>
<dbReference type="EnsemblMetazoa" id="GPPI023147-RA">
    <property type="protein sequence ID" value="GPPI023147-PA"/>
    <property type="gene ID" value="GPPI023147"/>
</dbReference>
<protein>
    <submittedName>
        <fullName evidence="1">Uncharacterized protein</fullName>
    </submittedName>
</protein>
<dbReference type="EMBL" id="JXJN01010456">
    <property type="status" value="NOT_ANNOTATED_CDS"/>
    <property type="molecule type" value="Genomic_DNA"/>
</dbReference>
<organism evidence="1 2">
    <name type="scientific">Glossina palpalis gambiensis</name>
    <dbReference type="NCBI Taxonomy" id="67801"/>
    <lineage>
        <taxon>Eukaryota</taxon>
        <taxon>Metazoa</taxon>
        <taxon>Ecdysozoa</taxon>
        <taxon>Arthropoda</taxon>
        <taxon>Hexapoda</taxon>
        <taxon>Insecta</taxon>
        <taxon>Pterygota</taxon>
        <taxon>Neoptera</taxon>
        <taxon>Endopterygota</taxon>
        <taxon>Diptera</taxon>
        <taxon>Brachycera</taxon>
        <taxon>Muscomorpha</taxon>
        <taxon>Hippoboscoidea</taxon>
        <taxon>Glossinidae</taxon>
        <taxon>Glossina</taxon>
    </lineage>
</organism>
<accession>A0A1B0B9J1</accession>
<evidence type="ECO:0000313" key="2">
    <source>
        <dbReference type="Proteomes" id="UP000092460"/>
    </source>
</evidence>
<dbReference type="VEuPathDB" id="VectorBase:GPPI023147"/>
<dbReference type="Proteomes" id="UP000092460">
    <property type="component" value="Unassembled WGS sequence"/>
</dbReference>
<proteinExistence type="predicted"/>
<reference evidence="2" key="1">
    <citation type="submission" date="2015-01" db="EMBL/GenBank/DDBJ databases">
        <authorList>
            <person name="Aksoy S."/>
            <person name="Warren W."/>
            <person name="Wilson R.K."/>
        </authorList>
    </citation>
    <scope>NUCLEOTIDE SEQUENCE [LARGE SCALE GENOMIC DNA]</scope>
    <source>
        <strain evidence="2">IAEA</strain>
    </source>
</reference>
<sequence length="99" mass="10840">VTLPSNQTQDYCGKGIRHLLASLGYWRLPFVLVKVLGKSTYLGTPEPCLFCNQQNITMHNAFKAIVGSALIFGLASTYFIGFDRIPAICPLSVTSVMTL</sequence>
<dbReference type="AlphaFoldDB" id="A0A1B0B9J1"/>
<name>A0A1B0B9J1_9MUSC</name>